<comment type="caution">
    <text evidence="1">The sequence shown here is derived from an EMBL/GenBank/DDBJ whole genome shotgun (WGS) entry which is preliminary data.</text>
</comment>
<gene>
    <name evidence="1" type="ORF">DWW04_13445</name>
    <name evidence="2" type="ORF">E1I98_06350</name>
</gene>
<protein>
    <submittedName>
        <fullName evidence="1">Uncharacterized protein</fullName>
    </submittedName>
</protein>
<evidence type="ECO:0000313" key="1">
    <source>
        <dbReference type="EMBL" id="RGV75252.1"/>
    </source>
</evidence>
<reference evidence="2 4" key="2">
    <citation type="journal article" date="2019" name="Nat. Microbiol.">
        <title>Genomic variation and strain-specific functional adaptation in the human gut microbiome during early life.</title>
        <authorList>
            <person name="Vatanen T."/>
            <person name="Plichta D.R."/>
            <person name="Somani J."/>
            <person name="Munch P.C."/>
            <person name="Arthur T.D."/>
            <person name="Hall A.B."/>
            <person name="Rudolf S."/>
            <person name="Oakeley E.J."/>
            <person name="Ke X."/>
            <person name="Young R.A."/>
            <person name="Haiser H.J."/>
            <person name="Kolde R."/>
            <person name="Yassour M."/>
            <person name="Luopajarvi K."/>
            <person name="Siljander H."/>
            <person name="Virtanen S.M."/>
            <person name="Ilonen J."/>
            <person name="Uibo R."/>
            <person name="Tillmann V."/>
            <person name="Mokurov S."/>
            <person name="Dorshakova N."/>
            <person name="Porter J.A."/>
            <person name="McHardy A.C."/>
            <person name="Lahdesmaki H."/>
            <person name="Vlamakis H."/>
            <person name="Huttenhower C."/>
            <person name="Knip M."/>
            <person name="Xavier R.J."/>
        </authorList>
    </citation>
    <scope>NUCLEOTIDE SEQUENCE [LARGE SCALE GENOMIC DNA]</scope>
    <source>
        <strain evidence="2 4">RJX1047</strain>
    </source>
</reference>
<organism evidence="1 3">
    <name type="scientific">Phocaeicola dorei</name>
    <dbReference type="NCBI Taxonomy" id="357276"/>
    <lineage>
        <taxon>Bacteria</taxon>
        <taxon>Pseudomonadati</taxon>
        <taxon>Bacteroidota</taxon>
        <taxon>Bacteroidia</taxon>
        <taxon>Bacteroidales</taxon>
        <taxon>Bacteroidaceae</taxon>
        <taxon>Phocaeicola</taxon>
    </lineage>
</organism>
<dbReference type="Proteomes" id="UP000294527">
    <property type="component" value="Unassembled WGS sequence"/>
</dbReference>
<sequence>MPRYDNKKEPDDNIYCHQAPGYTAKIVKTIPYSIHIEKNNQEQYFDYPKKLKSHNINRKQIGFMKSTGCL</sequence>
<dbReference type="EMBL" id="QRZL01000012">
    <property type="protein sequence ID" value="RGV75252.1"/>
    <property type="molecule type" value="Genomic_DNA"/>
</dbReference>
<proteinExistence type="predicted"/>
<dbReference type="AlphaFoldDB" id="A0A412Z5K9"/>
<name>A0A412Z5K9_9BACT</name>
<evidence type="ECO:0000313" key="3">
    <source>
        <dbReference type="Proteomes" id="UP000283678"/>
    </source>
</evidence>
<dbReference type="EMBL" id="SLTU01000001">
    <property type="protein sequence ID" value="TDA75998.1"/>
    <property type="molecule type" value="Genomic_DNA"/>
</dbReference>
<evidence type="ECO:0000313" key="4">
    <source>
        <dbReference type="Proteomes" id="UP000294527"/>
    </source>
</evidence>
<reference evidence="1 3" key="1">
    <citation type="submission" date="2018-08" db="EMBL/GenBank/DDBJ databases">
        <title>A genome reference for cultivated species of the human gut microbiota.</title>
        <authorList>
            <person name="Zou Y."/>
            <person name="Xue W."/>
            <person name="Luo G."/>
        </authorList>
    </citation>
    <scope>NUCLEOTIDE SEQUENCE [LARGE SCALE GENOMIC DNA]</scope>
    <source>
        <strain evidence="1 3">AF14-1AC</strain>
    </source>
</reference>
<accession>A0A412Z5K9</accession>
<evidence type="ECO:0000313" key="2">
    <source>
        <dbReference type="EMBL" id="TDA75998.1"/>
    </source>
</evidence>
<dbReference type="Proteomes" id="UP000283678">
    <property type="component" value="Unassembled WGS sequence"/>
</dbReference>